<dbReference type="Proteomes" id="UP000541109">
    <property type="component" value="Unassembled WGS sequence"/>
</dbReference>
<dbReference type="Pfam" id="PF02779">
    <property type="entry name" value="Transket_pyr"/>
    <property type="match status" value="1"/>
</dbReference>
<evidence type="ECO:0000313" key="6">
    <source>
        <dbReference type="Proteomes" id="UP000541109"/>
    </source>
</evidence>
<dbReference type="Gene3D" id="3.40.50.920">
    <property type="match status" value="1"/>
</dbReference>
<evidence type="ECO:0000256" key="2">
    <source>
        <dbReference type="ARBA" id="ARBA00023002"/>
    </source>
</evidence>
<dbReference type="InterPro" id="IPR009014">
    <property type="entry name" value="Transketo_C/PFOR_II"/>
</dbReference>
<sequence length="325" mass="35674">MPELTMIEAINLALKQEMAADERVYVLGEDVGVDGGIFRATQGLIEEFGEDRVMDTPLAESGILGFSIGMAINGLRPVPEMQFSGFAYLGFHQIESHASRMRWRSQGRFGIPMTVRMPYGGGVRALEHHSESREAFYAHMPGVKMVVPSGPRNARSLLVAAIRDPDPVVFFEPKASYRAFREEVPEDEEVAEIGPAQIVQEGQDLTIVSWGAMSRRAREAASQLAEKDVSVELIDLTSLSPLDYPAIAKSVSRTGRCVVVQEAPLTYGPAAEIAARVGEEAFLHLKAPVARVAGPDVHMPYFAREQAYLPDAGRIVQAAEYVRQF</sequence>
<reference evidence="5 6" key="1">
    <citation type="submission" date="2020-07" db="EMBL/GenBank/DDBJ databases">
        <title>Stappia sp., F7233, whole genome shotgun sequencing project.</title>
        <authorList>
            <person name="Jiang S."/>
            <person name="Liu Z.W."/>
            <person name="Du Z.J."/>
        </authorList>
    </citation>
    <scope>NUCLEOTIDE SEQUENCE [LARGE SCALE GENOMIC DNA]</scope>
    <source>
        <strain evidence="5 6">F7233</strain>
    </source>
</reference>
<dbReference type="SUPFAM" id="SSF52518">
    <property type="entry name" value="Thiamin diphosphate-binding fold (THDP-binding)"/>
    <property type="match status" value="1"/>
</dbReference>
<dbReference type="CDD" id="cd07036">
    <property type="entry name" value="TPP_PYR_E1-PDHc-beta_like"/>
    <property type="match status" value="1"/>
</dbReference>
<dbReference type="PANTHER" id="PTHR43257:SF2">
    <property type="entry name" value="PYRUVATE DEHYDROGENASE E1 COMPONENT SUBUNIT BETA"/>
    <property type="match status" value="1"/>
</dbReference>
<evidence type="ECO:0000259" key="4">
    <source>
        <dbReference type="SMART" id="SM00861"/>
    </source>
</evidence>
<organism evidence="5 6">
    <name type="scientific">Stappia albiluteola</name>
    <dbReference type="NCBI Taxonomy" id="2758565"/>
    <lineage>
        <taxon>Bacteria</taxon>
        <taxon>Pseudomonadati</taxon>
        <taxon>Pseudomonadota</taxon>
        <taxon>Alphaproteobacteria</taxon>
        <taxon>Hyphomicrobiales</taxon>
        <taxon>Stappiaceae</taxon>
        <taxon>Stappia</taxon>
    </lineage>
</organism>
<keyword evidence="6" id="KW-1185">Reference proteome</keyword>
<dbReference type="Pfam" id="PF02780">
    <property type="entry name" value="Transketolase_C"/>
    <property type="match status" value="1"/>
</dbReference>
<comment type="caution">
    <text evidence="5">The sequence shown here is derived from an EMBL/GenBank/DDBJ whole genome shotgun (WGS) entry which is preliminary data.</text>
</comment>
<evidence type="ECO:0000313" key="5">
    <source>
        <dbReference type="EMBL" id="MBA5777543.1"/>
    </source>
</evidence>
<dbReference type="GO" id="GO:0016491">
    <property type="term" value="F:oxidoreductase activity"/>
    <property type="evidence" value="ECO:0007669"/>
    <property type="project" value="UniProtKB-KW"/>
</dbReference>
<dbReference type="EMBL" id="JACFXV010000053">
    <property type="protein sequence ID" value="MBA5777543.1"/>
    <property type="molecule type" value="Genomic_DNA"/>
</dbReference>
<dbReference type="SMART" id="SM00861">
    <property type="entry name" value="Transket_pyr"/>
    <property type="match status" value="1"/>
</dbReference>
<dbReference type="SUPFAM" id="SSF52922">
    <property type="entry name" value="TK C-terminal domain-like"/>
    <property type="match status" value="1"/>
</dbReference>
<dbReference type="RefSeq" id="WP_182164977.1">
    <property type="nucleotide sequence ID" value="NZ_JACFXV010000053.1"/>
</dbReference>
<keyword evidence="3" id="KW-0786">Thiamine pyrophosphate</keyword>
<dbReference type="InterPro" id="IPR029061">
    <property type="entry name" value="THDP-binding"/>
</dbReference>
<comment type="cofactor">
    <cofactor evidence="1">
        <name>thiamine diphosphate</name>
        <dbReference type="ChEBI" id="CHEBI:58937"/>
    </cofactor>
</comment>
<evidence type="ECO:0000256" key="3">
    <source>
        <dbReference type="ARBA" id="ARBA00023052"/>
    </source>
</evidence>
<dbReference type="PANTHER" id="PTHR43257">
    <property type="entry name" value="PYRUVATE DEHYDROGENASE E1 COMPONENT BETA SUBUNIT"/>
    <property type="match status" value="1"/>
</dbReference>
<dbReference type="InterPro" id="IPR033248">
    <property type="entry name" value="Transketolase_C"/>
</dbReference>
<dbReference type="Gene3D" id="3.40.50.970">
    <property type="match status" value="1"/>
</dbReference>
<feature type="domain" description="Transketolase-like pyrimidine-binding" evidence="4">
    <location>
        <begin position="4"/>
        <end position="179"/>
    </location>
</feature>
<protein>
    <submittedName>
        <fullName evidence="5">Alpha-ketoacid dehydrogenase subunit beta</fullName>
    </submittedName>
</protein>
<keyword evidence="2" id="KW-0560">Oxidoreductase</keyword>
<proteinExistence type="predicted"/>
<dbReference type="InterPro" id="IPR005475">
    <property type="entry name" value="Transketolase-like_Pyr-bd"/>
</dbReference>
<dbReference type="AlphaFoldDB" id="A0A839AD09"/>
<name>A0A839AD09_9HYPH</name>
<evidence type="ECO:0000256" key="1">
    <source>
        <dbReference type="ARBA" id="ARBA00001964"/>
    </source>
</evidence>
<accession>A0A839AD09</accession>
<gene>
    <name evidence="5" type="ORF">H2509_10455</name>
</gene>
<dbReference type="FunFam" id="3.40.50.970:FF:000001">
    <property type="entry name" value="Pyruvate dehydrogenase E1 beta subunit"/>
    <property type="match status" value="1"/>
</dbReference>
<dbReference type="FunFam" id="3.40.50.920:FF:000001">
    <property type="entry name" value="Pyruvate dehydrogenase E1 beta subunit"/>
    <property type="match status" value="1"/>
</dbReference>